<accession>A0A4C1ZRM6</accession>
<evidence type="ECO:0000313" key="3">
    <source>
        <dbReference type="Proteomes" id="UP000299102"/>
    </source>
</evidence>
<dbReference type="Proteomes" id="UP000299102">
    <property type="component" value="Unassembled WGS sequence"/>
</dbReference>
<gene>
    <name evidence="2" type="ORF">EVAR_69668_1</name>
</gene>
<comment type="caution">
    <text evidence="2">The sequence shown here is derived from an EMBL/GenBank/DDBJ whole genome shotgun (WGS) entry which is preliminary data.</text>
</comment>
<sequence length="88" mass="9851">MKASKQINDGANTPAAGATEAMQVDDPLTNFLHRYSWSILRSRFRTQDGDGSSWSCCGLVMIKHGVTMMGKHGFPRRTVEEKRKPLLK</sequence>
<dbReference type="EMBL" id="BGZK01002029">
    <property type="protein sequence ID" value="GBP89784.1"/>
    <property type="molecule type" value="Genomic_DNA"/>
</dbReference>
<proteinExistence type="predicted"/>
<keyword evidence="3" id="KW-1185">Reference proteome</keyword>
<dbReference type="AlphaFoldDB" id="A0A4C1ZRM6"/>
<evidence type="ECO:0000313" key="2">
    <source>
        <dbReference type="EMBL" id="GBP89784.1"/>
    </source>
</evidence>
<organism evidence="2 3">
    <name type="scientific">Eumeta variegata</name>
    <name type="common">Bagworm moth</name>
    <name type="synonym">Eumeta japonica</name>
    <dbReference type="NCBI Taxonomy" id="151549"/>
    <lineage>
        <taxon>Eukaryota</taxon>
        <taxon>Metazoa</taxon>
        <taxon>Ecdysozoa</taxon>
        <taxon>Arthropoda</taxon>
        <taxon>Hexapoda</taxon>
        <taxon>Insecta</taxon>
        <taxon>Pterygota</taxon>
        <taxon>Neoptera</taxon>
        <taxon>Endopterygota</taxon>
        <taxon>Lepidoptera</taxon>
        <taxon>Glossata</taxon>
        <taxon>Ditrysia</taxon>
        <taxon>Tineoidea</taxon>
        <taxon>Psychidae</taxon>
        <taxon>Oiketicinae</taxon>
        <taxon>Eumeta</taxon>
    </lineage>
</organism>
<reference evidence="2 3" key="1">
    <citation type="journal article" date="2019" name="Commun. Biol.">
        <title>The bagworm genome reveals a unique fibroin gene that provides high tensile strength.</title>
        <authorList>
            <person name="Kono N."/>
            <person name="Nakamura H."/>
            <person name="Ohtoshi R."/>
            <person name="Tomita M."/>
            <person name="Numata K."/>
            <person name="Arakawa K."/>
        </authorList>
    </citation>
    <scope>NUCLEOTIDE SEQUENCE [LARGE SCALE GENOMIC DNA]</scope>
</reference>
<dbReference type="OrthoDB" id="8240057at2759"/>
<evidence type="ECO:0000256" key="1">
    <source>
        <dbReference type="SAM" id="MobiDB-lite"/>
    </source>
</evidence>
<feature type="region of interest" description="Disordered" evidence="1">
    <location>
        <begin position="1"/>
        <end position="21"/>
    </location>
</feature>
<protein>
    <submittedName>
        <fullName evidence="2">Uncharacterized protein</fullName>
    </submittedName>
</protein>
<feature type="compositionally biased region" description="Polar residues" evidence="1">
    <location>
        <begin position="1"/>
        <end position="11"/>
    </location>
</feature>
<name>A0A4C1ZRM6_EUMVA</name>